<dbReference type="GO" id="GO:0009399">
    <property type="term" value="P:nitrogen fixation"/>
    <property type="evidence" value="ECO:0007669"/>
    <property type="project" value="InterPro"/>
</dbReference>
<keyword evidence="6" id="KW-1185">Reference proteome</keyword>
<dbReference type="GO" id="GO:0051540">
    <property type="term" value="F:metal cluster binding"/>
    <property type="evidence" value="ECO:0007669"/>
    <property type="project" value="InterPro"/>
</dbReference>
<dbReference type="NCBIfam" id="TIGR02663">
    <property type="entry name" value="nifX"/>
    <property type="match status" value="1"/>
</dbReference>
<dbReference type="Pfam" id="PF02579">
    <property type="entry name" value="Nitro_FeMo-Co"/>
    <property type="match status" value="1"/>
</dbReference>
<evidence type="ECO:0000259" key="4">
    <source>
        <dbReference type="Pfam" id="PF02579"/>
    </source>
</evidence>
<gene>
    <name evidence="5" type="ORF">SAMN05421720_11090</name>
</gene>
<dbReference type="Gene3D" id="3.30.420.130">
    <property type="entry name" value="Dinitrogenase iron-molybdenum cofactor biosynthesis domain"/>
    <property type="match status" value="1"/>
</dbReference>
<dbReference type="AlphaFoldDB" id="A0A1G7F3Z1"/>
<evidence type="ECO:0000256" key="1">
    <source>
        <dbReference type="ARBA" id="ARBA00010285"/>
    </source>
</evidence>
<dbReference type="PANTHER" id="PTHR33937:SF1">
    <property type="entry name" value="IRON-MOLIBDENUM COFACTOR PROCESSING PROTEIN"/>
    <property type="match status" value="1"/>
</dbReference>
<feature type="region of interest" description="Disordered" evidence="3">
    <location>
        <begin position="156"/>
        <end position="177"/>
    </location>
</feature>
<reference evidence="5 6" key="1">
    <citation type="submission" date="2016-10" db="EMBL/GenBank/DDBJ databases">
        <authorList>
            <person name="de Groot N.N."/>
        </authorList>
    </citation>
    <scope>NUCLEOTIDE SEQUENCE [LARGE SCALE GENOMIC DNA]</scope>
    <source>
        <strain evidence="5 6">ATCC 700224</strain>
    </source>
</reference>
<feature type="domain" description="Dinitrogenase iron-molybdenum cofactor biosynthesis" evidence="4">
    <location>
        <begin position="42"/>
        <end position="140"/>
    </location>
</feature>
<organism evidence="5 6">
    <name type="scientific">Rhodospira trueperi</name>
    <dbReference type="NCBI Taxonomy" id="69960"/>
    <lineage>
        <taxon>Bacteria</taxon>
        <taxon>Pseudomonadati</taxon>
        <taxon>Pseudomonadota</taxon>
        <taxon>Alphaproteobacteria</taxon>
        <taxon>Rhodospirillales</taxon>
        <taxon>Rhodospirillaceae</taxon>
        <taxon>Rhodospira</taxon>
    </lineage>
</organism>
<dbReference type="PANTHER" id="PTHR33937">
    <property type="entry name" value="IRON-MOLYBDENUM PROTEIN-RELATED-RELATED"/>
    <property type="match status" value="1"/>
</dbReference>
<proteinExistence type="inferred from homology"/>
<dbReference type="Proteomes" id="UP000199412">
    <property type="component" value="Unassembled WGS sequence"/>
</dbReference>
<evidence type="ECO:0000313" key="6">
    <source>
        <dbReference type="Proteomes" id="UP000199412"/>
    </source>
</evidence>
<accession>A0A1G7F3Z1</accession>
<comment type="similarity">
    <text evidence="1">Belongs to the NifX/NifY family.</text>
</comment>
<dbReference type="SUPFAM" id="SSF53146">
    <property type="entry name" value="Nitrogenase accessory factor-like"/>
    <property type="match status" value="1"/>
</dbReference>
<evidence type="ECO:0000313" key="5">
    <source>
        <dbReference type="EMBL" id="SDE70265.1"/>
    </source>
</evidence>
<keyword evidence="2" id="KW-0535">Nitrogen fixation</keyword>
<sequence>MTAMRRLRLVESGGAEPSAVRSPTVSKESPAVKVALATQDMSAVNAHFAGARTLAVYEVSAEDWSLVEAVQFDDVTAQDGSGGGHEDDRVAPRLAAMEGCTLLFVRAIGGPAAARVVAARIHPVKLQSDEPVDQVLERVRTMLAGSPPPWLRKAMMNRDGSEPARTDFMDDDDEGEG</sequence>
<dbReference type="InterPro" id="IPR051840">
    <property type="entry name" value="NifX/NifY_domain"/>
</dbReference>
<dbReference type="OrthoDB" id="9797941at2"/>
<dbReference type="InterPro" id="IPR034169">
    <property type="entry name" value="NifX-like"/>
</dbReference>
<name>A0A1G7F3Z1_9PROT</name>
<feature type="compositionally biased region" description="Basic and acidic residues" evidence="3">
    <location>
        <begin position="159"/>
        <end position="168"/>
    </location>
</feature>
<dbReference type="InterPro" id="IPR036105">
    <property type="entry name" value="DiNase_FeMo-co_biosyn_sf"/>
</dbReference>
<dbReference type="InterPro" id="IPR013480">
    <property type="entry name" value="NifX"/>
</dbReference>
<evidence type="ECO:0000256" key="3">
    <source>
        <dbReference type="SAM" id="MobiDB-lite"/>
    </source>
</evidence>
<dbReference type="InterPro" id="IPR003731">
    <property type="entry name" value="Di-Nase_FeMo-co_biosynth"/>
</dbReference>
<evidence type="ECO:0000256" key="2">
    <source>
        <dbReference type="ARBA" id="ARBA00023231"/>
    </source>
</evidence>
<dbReference type="CDD" id="cd00853">
    <property type="entry name" value="NifX"/>
    <property type="match status" value="1"/>
</dbReference>
<protein>
    <submittedName>
        <fullName evidence="5">Nitrogen fixation protein NifX</fullName>
    </submittedName>
</protein>
<dbReference type="EMBL" id="FNAP01000010">
    <property type="protein sequence ID" value="SDE70265.1"/>
    <property type="molecule type" value="Genomic_DNA"/>
</dbReference>
<dbReference type="STRING" id="69960.SAMN05421720_11090"/>